<dbReference type="EMBL" id="JANPWB010000002">
    <property type="protein sequence ID" value="KAJ1207653.1"/>
    <property type="molecule type" value="Genomic_DNA"/>
</dbReference>
<protein>
    <submittedName>
        <fullName evidence="1">Uncharacterized protein</fullName>
    </submittedName>
</protein>
<keyword evidence="2" id="KW-1185">Reference proteome</keyword>
<comment type="caution">
    <text evidence="1">The sequence shown here is derived from an EMBL/GenBank/DDBJ whole genome shotgun (WGS) entry which is preliminary data.</text>
</comment>
<reference evidence="1" key="1">
    <citation type="journal article" date="2022" name="bioRxiv">
        <title>Sequencing and chromosome-scale assembly of the giantPleurodeles waltlgenome.</title>
        <authorList>
            <person name="Brown T."/>
            <person name="Elewa A."/>
            <person name="Iarovenko S."/>
            <person name="Subramanian E."/>
            <person name="Araus A.J."/>
            <person name="Petzold A."/>
            <person name="Susuki M."/>
            <person name="Suzuki K.-i.T."/>
            <person name="Hayashi T."/>
            <person name="Toyoda A."/>
            <person name="Oliveira C."/>
            <person name="Osipova E."/>
            <person name="Leigh N.D."/>
            <person name="Simon A."/>
            <person name="Yun M.H."/>
        </authorList>
    </citation>
    <scope>NUCLEOTIDE SEQUENCE</scope>
    <source>
        <strain evidence="1">20211129_DDA</strain>
        <tissue evidence="1">Liver</tissue>
    </source>
</reference>
<gene>
    <name evidence="1" type="ORF">NDU88_003043</name>
</gene>
<proteinExistence type="predicted"/>
<dbReference type="Proteomes" id="UP001066276">
    <property type="component" value="Chromosome 1_2"/>
</dbReference>
<evidence type="ECO:0000313" key="2">
    <source>
        <dbReference type="Proteomes" id="UP001066276"/>
    </source>
</evidence>
<dbReference type="AlphaFoldDB" id="A0AAV7W4W0"/>
<accession>A0AAV7W4W0</accession>
<name>A0AAV7W4W0_PLEWA</name>
<sequence>MPSSASIAAPLLARRLRLGRSLRLTQKPQVYEPLGGETHVGSILGTPYGFIFVHLLTLCVPLMHLIKDFDELAGSAGYVSSKENLDVKTYIN</sequence>
<evidence type="ECO:0000313" key="1">
    <source>
        <dbReference type="EMBL" id="KAJ1207653.1"/>
    </source>
</evidence>
<organism evidence="1 2">
    <name type="scientific">Pleurodeles waltl</name>
    <name type="common">Iberian ribbed newt</name>
    <dbReference type="NCBI Taxonomy" id="8319"/>
    <lineage>
        <taxon>Eukaryota</taxon>
        <taxon>Metazoa</taxon>
        <taxon>Chordata</taxon>
        <taxon>Craniata</taxon>
        <taxon>Vertebrata</taxon>
        <taxon>Euteleostomi</taxon>
        <taxon>Amphibia</taxon>
        <taxon>Batrachia</taxon>
        <taxon>Caudata</taxon>
        <taxon>Salamandroidea</taxon>
        <taxon>Salamandridae</taxon>
        <taxon>Pleurodelinae</taxon>
        <taxon>Pleurodeles</taxon>
    </lineage>
</organism>